<evidence type="ECO:0000313" key="1">
    <source>
        <dbReference type="EMBL" id="QIG70507.1"/>
    </source>
</evidence>
<gene>
    <name evidence="1" type="ORF">EVB89_044</name>
</gene>
<reference evidence="1" key="1">
    <citation type="submission" date="2020-01" db="EMBL/GenBank/DDBJ databases">
        <title>Patterns of diversity and host range of bacteriophage communities associated with bean-nodulatin bacteria.</title>
        <authorList>
            <person name="Vann Cauwenberghe J."/>
            <person name="Santamaria R.I."/>
            <person name="Bustos P."/>
            <person name="Juarez S."/>
            <person name="Gonzalez V."/>
        </authorList>
    </citation>
    <scope>NUCLEOTIDE SEQUENCE</scope>
</reference>
<name>A0A7S5R3M8_9CAUD</name>
<organism evidence="1 2">
    <name type="scientific">Rhizobium phage RHph_N38</name>
    <dbReference type="NCBI Taxonomy" id="2509750"/>
    <lineage>
        <taxon>Viruses</taxon>
        <taxon>Duplodnaviria</taxon>
        <taxon>Heunggongvirae</taxon>
        <taxon>Uroviricota</taxon>
        <taxon>Caudoviricetes</taxon>
        <taxon>Schitoviridae</taxon>
        <taxon>Demetervirinae</taxon>
        <taxon>Cyamitesvirus</taxon>
        <taxon>Cyamitesvirus N38</taxon>
    </lineage>
</organism>
<sequence>MSNANAVSPLRAMPLIKMTLKAGKVPYLKSSPGIGKSAMTAEIAKEWNLELIDHRISTSAPTDLTGLPEIVNGRSRFNPFDFFPIAGLDEVPKGKNGWLLFLDEFNSGTKAVLAAAYKLVLDRMVGQYKLHPHVAIVCAGNRDTDRAITTSIGTAMQSRLTTYNIELNNDEFINHIMIKQNWDDRVIAYLSSEPNKINDFRPDHSDDTFCCPRTWDSFQQQIKGEQVTRQHLPLAAGTITSGVAADFFTFLEVYQDMPKFDDVLREPNSYPIPTNPQLKWATVSSFSQKVNKKNFVPLATYIGRFDMTFQVLFFRMTLPNNPELRELPEFGPIAVKFAKYMFDAVS</sequence>
<dbReference type="InterPro" id="IPR027417">
    <property type="entry name" value="P-loop_NTPase"/>
</dbReference>
<accession>A0A7S5R3M8</accession>
<dbReference type="Proteomes" id="UP000617684">
    <property type="component" value="Segment"/>
</dbReference>
<dbReference type="SUPFAM" id="SSF52540">
    <property type="entry name" value="P-loop containing nucleoside triphosphate hydrolases"/>
    <property type="match status" value="1"/>
</dbReference>
<dbReference type="EMBL" id="MN988517">
    <property type="protein sequence ID" value="QIG70507.1"/>
    <property type="molecule type" value="Genomic_DNA"/>
</dbReference>
<keyword evidence="2" id="KW-1185">Reference proteome</keyword>
<protein>
    <submittedName>
        <fullName evidence="1">ATPase domain-containing protein</fullName>
    </submittedName>
</protein>
<evidence type="ECO:0000313" key="2">
    <source>
        <dbReference type="Proteomes" id="UP000617684"/>
    </source>
</evidence>
<proteinExistence type="predicted"/>
<dbReference type="Gene3D" id="3.40.50.300">
    <property type="entry name" value="P-loop containing nucleotide triphosphate hydrolases"/>
    <property type="match status" value="1"/>
</dbReference>